<dbReference type="Gene3D" id="1.25.40.20">
    <property type="entry name" value="Ankyrin repeat-containing domain"/>
    <property type="match status" value="2"/>
</dbReference>
<proteinExistence type="predicted"/>
<dbReference type="PROSITE" id="PS50297">
    <property type="entry name" value="ANK_REP_REGION"/>
    <property type="match status" value="3"/>
</dbReference>
<dbReference type="SUPFAM" id="SSF48403">
    <property type="entry name" value="Ankyrin repeat"/>
    <property type="match status" value="1"/>
</dbReference>
<dbReference type="PRINTS" id="PR01415">
    <property type="entry name" value="ANKYRIN"/>
</dbReference>
<dbReference type="Pfam" id="PF12796">
    <property type="entry name" value="Ank_2"/>
    <property type="match status" value="1"/>
</dbReference>
<dbReference type="OrthoDB" id="2122982at2759"/>
<dbReference type="InterPro" id="IPR036770">
    <property type="entry name" value="Ankyrin_rpt-contain_sf"/>
</dbReference>
<name>A0A5B7JZQ4_PORTR</name>
<gene>
    <name evidence="2" type="primary">MIB2_1</name>
    <name evidence="2" type="ORF">E2C01_093126</name>
</gene>
<feature type="repeat" description="ANK" evidence="1">
    <location>
        <begin position="88"/>
        <end position="120"/>
    </location>
</feature>
<evidence type="ECO:0000313" key="2">
    <source>
        <dbReference type="EMBL" id="MPC97794.1"/>
    </source>
</evidence>
<feature type="repeat" description="ANK" evidence="1">
    <location>
        <begin position="121"/>
        <end position="153"/>
    </location>
</feature>
<reference evidence="2 3" key="1">
    <citation type="submission" date="2019-05" db="EMBL/GenBank/DDBJ databases">
        <title>Another draft genome of Portunus trituberculatus and its Hox gene families provides insights of decapod evolution.</title>
        <authorList>
            <person name="Jeong J.-H."/>
            <person name="Song I."/>
            <person name="Kim S."/>
            <person name="Choi T."/>
            <person name="Kim D."/>
            <person name="Ryu S."/>
            <person name="Kim W."/>
        </authorList>
    </citation>
    <scope>NUCLEOTIDE SEQUENCE [LARGE SCALE GENOMIC DNA]</scope>
    <source>
        <tissue evidence="2">Muscle</tissue>
    </source>
</reference>
<dbReference type="Pfam" id="PF00023">
    <property type="entry name" value="Ank"/>
    <property type="match status" value="1"/>
</dbReference>
<dbReference type="EMBL" id="VSRR010111478">
    <property type="protein sequence ID" value="MPC97794.1"/>
    <property type="molecule type" value="Genomic_DNA"/>
</dbReference>
<comment type="caution">
    <text evidence="2">The sequence shown here is derived from an EMBL/GenBank/DDBJ whole genome shotgun (WGS) entry which is preliminary data.</text>
</comment>
<dbReference type="PANTHER" id="PTHR24202:SF4">
    <property type="entry name" value="E3 UBIQUITIN-PROTEIN LIGASE MIB2-RELATED"/>
    <property type="match status" value="1"/>
</dbReference>
<dbReference type="GO" id="GO:0016567">
    <property type="term" value="P:protein ubiquitination"/>
    <property type="evidence" value="ECO:0007669"/>
    <property type="project" value="TreeGrafter"/>
</dbReference>
<sequence>MNTDIETGVKITVFEIRKNDWCTLSSGHLASLLHPLLDSEADSTVVDHLVDGKSSGKTCLQVACHQGHMDMVRLLLDHKASLDIADDDGDLALHYAAFGNQPEIMELLLRKGASINVVNKARCSALHVAVNKQHAACVKVLIKYGCDVNVQVSVGDLMVHK</sequence>
<dbReference type="SMART" id="SM00248">
    <property type="entry name" value="ANK"/>
    <property type="match status" value="3"/>
</dbReference>
<dbReference type="AlphaFoldDB" id="A0A5B7JZQ4"/>
<dbReference type="PROSITE" id="PS50088">
    <property type="entry name" value="ANK_REPEAT"/>
    <property type="match status" value="3"/>
</dbReference>
<accession>A0A5B7JZQ4</accession>
<evidence type="ECO:0000256" key="1">
    <source>
        <dbReference type="PROSITE-ProRule" id="PRU00023"/>
    </source>
</evidence>
<feature type="repeat" description="ANK" evidence="1">
    <location>
        <begin position="55"/>
        <end position="87"/>
    </location>
</feature>
<evidence type="ECO:0000313" key="3">
    <source>
        <dbReference type="Proteomes" id="UP000324222"/>
    </source>
</evidence>
<dbReference type="Proteomes" id="UP000324222">
    <property type="component" value="Unassembled WGS sequence"/>
</dbReference>
<dbReference type="PANTHER" id="PTHR24202">
    <property type="entry name" value="E3 UBIQUITIN-PROTEIN LIGASE MIB2"/>
    <property type="match status" value="1"/>
</dbReference>
<protein>
    <submittedName>
        <fullName evidence="2">E3 ubiquitin-protein ligase MIB2</fullName>
    </submittedName>
</protein>
<keyword evidence="1" id="KW-0040">ANK repeat</keyword>
<dbReference type="InterPro" id="IPR002110">
    <property type="entry name" value="Ankyrin_rpt"/>
</dbReference>
<keyword evidence="3" id="KW-1185">Reference proteome</keyword>
<dbReference type="GO" id="GO:0005737">
    <property type="term" value="C:cytoplasm"/>
    <property type="evidence" value="ECO:0007669"/>
    <property type="project" value="TreeGrafter"/>
</dbReference>
<organism evidence="2 3">
    <name type="scientific">Portunus trituberculatus</name>
    <name type="common">Swimming crab</name>
    <name type="synonym">Neptunus trituberculatus</name>
    <dbReference type="NCBI Taxonomy" id="210409"/>
    <lineage>
        <taxon>Eukaryota</taxon>
        <taxon>Metazoa</taxon>
        <taxon>Ecdysozoa</taxon>
        <taxon>Arthropoda</taxon>
        <taxon>Crustacea</taxon>
        <taxon>Multicrustacea</taxon>
        <taxon>Malacostraca</taxon>
        <taxon>Eumalacostraca</taxon>
        <taxon>Eucarida</taxon>
        <taxon>Decapoda</taxon>
        <taxon>Pleocyemata</taxon>
        <taxon>Brachyura</taxon>
        <taxon>Eubrachyura</taxon>
        <taxon>Portunoidea</taxon>
        <taxon>Portunidae</taxon>
        <taxon>Portuninae</taxon>
        <taxon>Portunus</taxon>
    </lineage>
</organism>